<keyword evidence="5" id="KW-1185">Reference proteome</keyword>
<dbReference type="HOGENOM" id="CLU_160299_0_2_1"/>
<dbReference type="PANTHER" id="PTHR28524:SF3">
    <property type="entry name" value="SUCCINATE DEHYDROGENASE ASSEMBLY FACTOR 4, MITOCHONDRIAL"/>
    <property type="match status" value="1"/>
</dbReference>
<evidence type="ECO:0000256" key="3">
    <source>
        <dbReference type="SAM" id="MobiDB-lite"/>
    </source>
</evidence>
<dbReference type="InterPro" id="IPR012875">
    <property type="entry name" value="SDHF4"/>
</dbReference>
<evidence type="ECO:0000256" key="1">
    <source>
        <dbReference type="ARBA" id="ARBA00005701"/>
    </source>
</evidence>
<dbReference type="RefSeq" id="XP_009045975.1">
    <property type="nucleotide sequence ID" value="XM_009047727.1"/>
</dbReference>
<gene>
    <name evidence="4" type="ORF">LOTGIDRAFT_99667</name>
</gene>
<evidence type="ECO:0000256" key="2">
    <source>
        <dbReference type="ARBA" id="ARBA00022170"/>
    </source>
</evidence>
<dbReference type="KEGG" id="lgi:LOTGIDRAFT_99667"/>
<feature type="compositionally biased region" description="Basic and acidic residues" evidence="3">
    <location>
        <begin position="50"/>
        <end position="63"/>
    </location>
</feature>
<proteinExistence type="inferred from homology"/>
<dbReference type="Pfam" id="PF07896">
    <property type="entry name" value="DUF1674"/>
    <property type="match status" value="1"/>
</dbReference>
<dbReference type="OrthoDB" id="201362at2759"/>
<dbReference type="Proteomes" id="UP000030746">
    <property type="component" value="Unassembled WGS sequence"/>
</dbReference>
<dbReference type="CTD" id="20253301"/>
<dbReference type="GO" id="GO:0005739">
    <property type="term" value="C:mitochondrion"/>
    <property type="evidence" value="ECO:0007669"/>
    <property type="project" value="TreeGrafter"/>
</dbReference>
<sequence>KRKTPMGKLDDLEMDDTRQVEETEPLEKFPDDKNPVTGEIGGPRGPEPTRYGDWERKGRVTDF</sequence>
<dbReference type="PANTHER" id="PTHR28524">
    <property type="entry name" value="SUCCINATE DEHYDROGENASE ASSEMBLY FACTOR 4, MITOCHONDRIAL"/>
    <property type="match status" value="1"/>
</dbReference>
<protein>
    <recommendedName>
        <fullName evidence="2">Succinate dehydrogenase assembly factor 4, mitochondrial</fullName>
    </recommendedName>
</protein>
<feature type="region of interest" description="Disordered" evidence="3">
    <location>
        <begin position="1"/>
        <end position="63"/>
    </location>
</feature>
<comment type="similarity">
    <text evidence="1">Belongs to the SDHAF4 family.</text>
</comment>
<dbReference type="EMBL" id="KB200049">
    <property type="protein sequence ID" value="ESP03302.1"/>
    <property type="molecule type" value="Genomic_DNA"/>
</dbReference>
<feature type="non-terminal residue" evidence="4">
    <location>
        <position position="1"/>
    </location>
</feature>
<evidence type="ECO:0000313" key="4">
    <source>
        <dbReference type="EMBL" id="ESP03302.1"/>
    </source>
</evidence>
<dbReference type="AlphaFoldDB" id="V4BB87"/>
<feature type="non-terminal residue" evidence="4">
    <location>
        <position position="63"/>
    </location>
</feature>
<dbReference type="OMA" id="KPGHAKQ"/>
<dbReference type="GO" id="GO:0034553">
    <property type="term" value="P:mitochondrial respiratory chain complex II assembly"/>
    <property type="evidence" value="ECO:0007669"/>
    <property type="project" value="TreeGrafter"/>
</dbReference>
<name>V4BB87_LOTGI</name>
<organism evidence="4 5">
    <name type="scientific">Lottia gigantea</name>
    <name type="common">Giant owl limpet</name>
    <dbReference type="NCBI Taxonomy" id="225164"/>
    <lineage>
        <taxon>Eukaryota</taxon>
        <taxon>Metazoa</taxon>
        <taxon>Spiralia</taxon>
        <taxon>Lophotrochozoa</taxon>
        <taxon>Mollusca</taxon>
        <taxon>Gastropoda</taxon>
        <taxon>Patellogastropoda</taxon>
        <taxon>Lottioidea</taxon>
        <taxon>Lottiidae</taxon>
        <taxon>Lottia</taxon>
    </lineage>
</organism>
<dbReference type="GeneID" id="20253301"/>
<evidence type="ECO:0000313" key="5">
    <source>
        <dbReference type="Proteomes" id="UP000030746"/>
    </source>
</evidence>
<dbReference type="STRING" id="225164.V4BB87"/>
<feature type="compositionally biased region" description="Basic and acidic residues" evidence="3">
    <location>
        <begin position="8"/>
        <end position="34"/>
    </location>
</feature>
<accession>V4BB87</accession>
<reference evidence="4 5" key="1">
    <citation type="journal article" date="2013" name="Nature">
        <title>Insights into bilaterian evolution from three spiralian genomes.</title>
        <authorList>
            <person name="Simakov O."/>
            <person name="Marletaz F."/>
            <person name="Cho S.J."/>
            <person name="Edsinger-Gonzales E."/>
            <person name="Havlak P."/>
            <person name="Hellsten U."/>
            <person name="Kuo D.H."/>
            <person name="Larsson T."/>
            <person name="Lv J."/>
            <person name="Arendt D."/>
            <person name="Savage R."/>
            <person name="Osoegawa K."/>
            <person name="de Jong P."/>
            <person name="Grimwood J."/>
            <person name="Chapman J.A."/>
            <person name="Shapiro H."/>
            <person name="Aerts A."/>
            <person name="Otillar R.P."/>
            <person name="Terry A.Y."/>
            <person name="Boore J.L."/>
            <person name="Grigoriev I.V."/>
            <person name="Lindberg D.R."/>
            <person name="Seaver E.C."/>
            <person name="Weisblat D.A."/>
            <person name="Putnam N.H."/>
            <person name="Rokhsar D.S."/>
        </authorList>
    </citation>
    <scope>NUCLEOTIDE SEQUENCE [LARGE SCALE GENOMIC DNA]</scope>
</reference>